<reference evidence="2 3" key="1">
    <citation type="submission" date="2019-06" db="EMBL/GenBank/DDBJ databases">
        <authorList>
            <person name="Livingstone P."/>
            <person name="Whitworth D."/>
        </authorList>
    </citation>
    <scope>NUCLEOTIDE SEQUENCE [LARGE SCALE GENOMIC DNA]</scope>
    <source>
        <strain evidence="2 3">AM401</strain>
    </source>
</reference>
<dbReference type="SUPFAM" id="SSF49464">
    <property type="entry name" value="Carboxypeptidase regulatory domain-like"/>
    <property type="match status" value="1"/>
</dbReference>
<dbReference type="EMBL" id="VIFM01000012">
    <property type="protein sequence ID" value="TQF17120.1"/>
    <property type="molecule type" value="Genomic_DNA"/>
</dbReference>
<evidence type="ECO:0000256" key="1">
    <source>
        <dbReference type="SAM" id="SignalP"/>
    </source>
</evidence>
<keyword evidence="2" id="KW-0645">Protease</keyword>
<comment type="caution">
    <text evidence="2">The sequence shown here is derived from an EMBL/GenBank/DDBJ whole genome shotgun (WGS) entry which is preliminary data.</text>
</comment>
<dbReference type="OrthoDB" id="5499103at2"/>
<accession>A0A540X7D7</accession>
<dbReference type="SUPFAM" id="SSF49452">
    <property type="entry name" value="Starch-binding domain-like"/>
    <property type="match status" value="1"/>
</dbReference>
<evidence type="ECO:0000313" key="3">
    <source>
        <dbReference type="Proteomes" id="UP000315369"/>
    </source>
</evidence>
<dbReference type="AlphaFoldDB" id="A0A540X7D7"/>
<keyword evidence="2" id="KW-0378">Hydrolase</keyword>
<feature type="chain" id="PRO_5021953573" evidence="1">
    <location>
        <begin position="24"/>
        <end position="711"/>
    </location>
</feature>
<dbReference type="GO" id="GO:0030246">
    <property type="term" value="F:carbohydrate binding"/>
    <property type="evidence" value="ECO:0007669"/>
    <property type="project" value="InterPro"/>
</dbReference>
<keyword evidence="3" id="KW-1185">Reference proteome</keyword>
<organism evidence="2 3">
    <name type="scientific">Myxococcus llanfairpwllgwyngyllgogerychwyrndrobwllllantysiliogogogochensis</name>
    <dbReference type="NCBI Taxonomy" id="2590453"/>
    <lineage>
        <taxon>Bacteria</taxon>
        <taxon>Pseudomonadati</taxon>
        <taxon>Myxococcota</taxon>
        <taxon>Myxococcia</taxon>
        <taxon>Myxococcales</taxon>
        <taxon>Cystobacterineae</taxon>
        <taxon>Myxococcaceae</taxon>
        <taxon>Myxococcus</taxon>
    </lineage>
</organism>
<proteinExistence type="predicted"/>
<protein>
    <submittedName>
        <fullName evidence="2">Carboxypeptidase regulatory-like domain-containing protein</fullName>
    </submittedName>
</protein>
<keyword evidence="2" id="KW-0121">Carboxypeptidase</keyword>
<keyword evidence="1" id="KW-0732">Signal</keyword>
<feature type="signal peptide" evidence="1">
    <location>
        <begin position="1"/>
        <end position="23"/>
    </location>
</feature>
<dbReference type="RefSeq" id="WP_141641214.1">
    <property type="nucleotide sequence ID" value="NZ_VIFM01000012.1"/>
</dbReference>
<sequence>MRLRIFHHALWVLSVLLLTSAVAEEPSARGPHFIEGLVVSSSGPVPDVEVRATFREHVLSTRTDARGHFVFRGVAGAPWVLTATRGSELGTQTVTMVMGNERFVGIELAPPRVVKGRVRGAAGTPLKGVRVRAGIQQRLGLLKYQEVLTGEDGGFEVPVPGFSPIAVLVNAPEHVSRYIAPASVVAPLDVVLERSEPLRGEVVDSDGKPVVGAWIHLKHYGRVGFPSTCFWPPPLSAQTRADGSFELPELARGRYSFLVEPKDRLSALGEVVIRSQKVRWVVPAGGRLTVAVVLPKGLIHPIWVHVDGPLGHRDVRTSSRARRPDEAGSASFDGMVPGRYLVSLSFDVLEEYRRVSREFRFEGEARTLTLDLQGARRFRGRLVDERGVAIQGGHAELNLELTGGTKLLIRRATARNGGFAFEHVPPGEASVFADAQGHDESQRVKVLDEQPEPVRLVSKREASVRDAVRVSGRVVDARGRPIPSFQVAHQSFENARGRFSLSFPVEGNKPLYVSISAEGFAPELRKLAPRAGATVRLGDIKLGMGRLLTGRVEAPNGQGLWEATVRCRWPELPGRDGPDVCYGATYPDGSLYLSGVPDEPFLLEIQHHEWPRTRRLIPAGVDTAHLRLSPGLTLEGVVRDARGLPLESGGVLARIDGEDHFGTLSTDGTYVLRVPPGAGAIEVLNRPSEPVPFEGAEGQTVRANLVVLTGN</sequence>
<name>A0A540X7D7_9BACT</name>
<evidence type="ECO:0000313" key="2">
    <source>
        <dbReference type="EMBL" id="TQF17120.1"/>
    </source>
</evidence>
<dbReference type="GO" id="GO:0004180">
    <property type="term" value="F:carboxypeptidase activity"/>
    <property type="evidence" value="ECO:0007669"/>
    <property type="project" value="UniProtKB-KW"/>
</dbReference>
<dbReference type="Proteomes" id="UP000315369">
    <property type="component" value="Unassembled WGS sequence"/>
</dbReference>
<gene>
    <name evidence="2" type="ORF">FJV41_04845</name>
</gene>
<dbReference type="InterPro" id="IPR008969">
    <property type="entry name" value="CarboxyPept-like_regulatory"/>
</dbReference>
<dbReference type="InterPro" id="IPR013784">
    <property type="entry name" value="Carb-bd-like_fold"/>
</dbReference>